<keyword evidence="10" id="KW-1185">Reference proteome</keyword>
<sequence>MSSKKRSVCSVLGCSKQGKTLHKLPTNEQTKAQWILFIFDGNAPAKFPKILHVCGNHFTEDCYTNFAQYKAGHSTTLRLKEGAVPTIHAGLPAAQDRFIHTGTQTEAPSVRTCATQLSIGTLKTHVHSQRTQTPVLSHETAGTQTTLPEYMFSSTPIKGPGFGPQKRARVESEEEEGFTSPESQVDPNDSTFTPGGSLTTHDSTMS</sequence>
<evidence type="ECO:0000256" key="4">
    <source>
        <dbReference type="ARBA" id="ARBA00023125"/>
    </source>
</evidence>
<evidence type="ECO:0000256" key="5">
    <source>
        <dbReference type="PROSITE-ProRule" id="PRU00309"/>
    </source>
</evidence>
<dbReference type="InterPro" id="IPR026516">
    <property type="entry name" value="THAP1/10"/>
</dbReference>
<comment type="caution">
    <text evidence="9">The sequence shown here is derived from an EMBL/GenBank/DDBJ whole genome shotgun (WGS) entry which is preliminary data.</text>
</comment>
<organism evidence="9 10">
    <name type="scientific">Solea senegalensis</name>
    <name type="common">Senegalese sole</name>
    <dbReference type="NCBI Taxonomy" id="28829"/>
    <lineage>
        <taxon>Eukaryota</taxon>
        <taxon>Metazoa</taxon>
        <taxon>Chordata</taxon>
        <taxon>Craniata</taxon>
        <taxon>Vertebrata</taxon>
        <taxon>Euteleostomi</taxon>
        <taxon>Actinopterygii</taxon>
        <taxon>Neopterygii</taxon>
        <taxon>Teleostei</taxon>
        <taxon>Neoteleostei</taxon>
        <taxon>Acanthomorphata</taxon>
        <taxon>Carangaria</taxon>
        <taxon>Pleuronectiformes</taxon>
        <taxon>Pleuronectoidei</taxon>
        <taxon>Soleidae</taxon>
        <taxon>Solea</taxon>
    </lineage>
</organism>
<dbReference type="SMART" id="SM00692">
    <property type="entry name" value="DM3"/>
    <property type="match status" value="1"/>
</dbReference>
<dbReference type="PANTHER" id="PTHR46600:SF11">
    <property type="entry name" value="THAP DOMAIN-CONTAINING PROTEIN 10"/>
    <property type="match status" value="1"/>
</dbReference>
<evidence type="ECO:0000256" key="2">
    <source>
        <dbReference type="ARBA" id="ARBA00022771"/>
    </source>
</evidence>
<keyword evidence="6" id="KW-0804">Transcription</keyword>
<name>A0AAV6PCT2_SOLSE</name>
<evidence type="ECO:0000313" key="9">
    <source>
        <dbReference type="EMBL" id="KAG7455574.1"/>
    </source>
</evidence>
<dbReference type="SMART" id="SM00980">
    <property type="entry name" value="THAP"/>
    <property type="match status" value="1"/>
</dbReference>
<proteinExistence type="inferred from homology"/>
<dbReference type="GO" id="GO:0005654">
    <property type="term" value="C:nucleoplasm"/>
    <property type="evidence" value="ECO:0007669"/>
    <property type="project" value="UniProtKB-SubCell"/>
</dbReference>
<keyword evidence="4 5" id="KW-0238">DNA-binding</keyword>
<keyword evidence="3" id="KW-0862">Zinc</keyword>
<reference evidence="9 10" key="1">
    <citation type="journal article" date="2021" name="Sci. Rep.">
        <title>Chromosome anchoring in Senegalese sole (Solea senegalensis) reveals sex-associated markers and genome rearrangements in flatfish.</title>
        <authorList>
            <person name="Guerrero-Cozar I."/>
            <person name="Gomez-Garrido J."/>
            <person name="Berbel C."/>
            <person name="Martinez-Blanch J.F."/>
            <person name="Alioto T."/>
            <person name="Claros M.G."/>
            <person name="Gagnaire P.A."/>
            <person name="Manchado M."/>
        </authorList>
    </citation>
    <scope>NUCLEOTIDE SEQUENCE [LARGE SCALE GENOMIC DNA]</scope>
    <source>
        <strain evidence="9">Sse05_10M</strain>
    </source>
</reference>
<comment type="similarity">
    <text evidence="6">Belongs to the THAP1 family.</text>
</comment>
<feature type="compositionally biased region" description="Polar residues" evidence="7">
    <location>
        <begin position="185"/>
        <end position="206"/>
    </location>
</feature>
<comment type="function">
    <text evidence="6">DNA-binding transcription regulator that regulates endothelial cell proliferation and G1/S cell-cycle progression. Specifically binds the 5'-[AT]NTNN[GT]GGCA[AGT]-3' core DNA sequence and acts by modulating expression of pRB-E2F cell-cycle target genes.</text>
</comment>
<dbReference type="GO" id="GO:0003700">
    <property type="term" value="F:DNA-binding transcription factor activity"/>
    <property type="evidence" value="ECO:0007669"/>
    <property type="project" value="UniProtKB-UniRule"/>
</dbReference>
<keyword evidence="1" id="KW-0479">Metal-binding</keyword>
<dbReference type="Pfam" id="PF05485">
    <property type="entry name" value="THAP"/>
    <property type="match status" value="1"/>
</dbReference>
<accession>A0AAV6PCT2</accession>
<dbReference type="Proteomes" id="UP000693946">
    <property type="component" value="Unassembled WGS sequence"/>
</dbReference>
<gene>
    <name evidence="9" type="ORF">JOB18_031463</name>
</gene>
<evidence type="ECO:0000256" key="6">
    <source>
        <dbReference type="RuleBase" id="RU369073"/>
    </source>
</evidence>
<comment type="subcellular location">
    <subcellularLocation>
        <location evidence="6">Nucleus</location>
        <location evidence="6">Nucleoplasm</location>
    </subcellularLocation>
</comment>
<dbReference type="InterPro" id="IPR006612">
    <property type="entry name" value="THAP_Znf"/>
</dbReference>
<dbReference type="EMBL" id="JAGKHQ010001518">
    <property type="protein sequence ID" value="KAG7455574.1"/>
    <property type="molecule type" value="Genomic_DNA"/>
</dbReference>
<feature type="region of interest" description="Disordered" evidence="7">
    <location>
        <begin position="152"/>
        <end position="206"/>
    </location>
</feature>
<keyword evidence="6" id="KW-0539">Nucleus</keyword>
<keyword evidence="6" id="KW-0131">Cell cycle</keyword>
<dbReference type="PROSITE" id="PS50950">
    <property type="entry name" value="ZF_THAP"/>
    <property type="match status" value="1"/>
</dbReference>
<evidence type="ECO:0000256" key="3">
    <source>
        <dbReference type="ARBA" id="ARBA00022833"/>
    </source>
</evidence>
<evidence type="ECO:0000259" key="8">
    <source>
        <dbReference type="PROSITE" id="PS50950"/>
    </source>
</evidence>
<keyword evidence="2 5" id="KW-0863">Zinc-finger</keyword>
<dbReference type="AlphaFoldDB" id="A0AAV6PCT2"/>
<dbReference type="GO" id="GO:0008270">
    <property type="term" value="F:zinc ion binding"/>
    <property type="evidence" value="ECO:0007669"/>
    <property type="project" value="UniProtKB-KW"/>
</dbReference>
<evidence type="ECO:0000256" key="1">
    <source>
        <dbReference type="ARBA" id="ARBA00022723"/>
    </source>
</evidence>
<dbReference type="GO" id="GO:0001935">
    <property type="term" value="P:endothelial cell proliferation"/>
    <property type="evidence" value="ECO:0007669"/>
    <property type="project" value="UniProtKB-UniRule"/>
</dbReference>
<keyword evidence="6" id="KW-0175">Coiled coil</keyword>
<dbReference type="GO" id="GO:0043565">
    <property type="term" value="F:sequence-specific DNA binding"/>
    <property type="evidence" value="ECO:0007669"/>
    <property type="project" value="UniProtKB-UniRule"/>
</dbReference>
<evidence type="ECO:0000256" key="7">
    <source>
        <dbReference type="SAM" id="MobiDB-lite"/>
    </source>
</evidence>
<evidence type="ECO:0000313" key="10">
    <source>
        <dbReference type="Proteomes" id="UP000693946"/>
    </source>
</evidence>
<keyword evidence="6" id="KW-0805">Transcription regulation</keyword>
<dbReference type="PANTHER" id="PTHR46600">
    <property type="entry name" value="THAP DOMAIN-CONTAINING"/>
    <property type="match status" value="1"/>
</dbReference>
<protein>
    <recommendedName>
        <fullName evidence="6">THAP domain-containing protein 1</fullName>
    </recommendedName>
</protein>
<feature type="domain" description="THAP-type" evidence="8">
    <location>
        <begin position="1"/>
        <end position="88"/>
    </location>
</feature>